<gene>
    <name evidence="2" type="ORF">PENTCL1PPCAC_4933</name>
</gene>
<keyword evidence="3" id="KW-1185">Reference proteome</keyword>
<protein>
    <submittedName>
        <fullName evidence="2">Uncharacterized protein</fullName>
    </submittedName>
</protein>
<comment type="caution">
    <text evidence="2">The sequence shown here is derived from an EMBL/GenBank/DDBJ whole genome shotgun (WGS) entry which is preliminary data.</text>
</comment>
<proteinExistence type="predicted"/>
<evidence type="ECO:0000256" key="1">
    <source>
        <dbReference type="SAM" id="MobiDB-lite"/>
    </source>
</evidence>
<feature type="non-terminal residue" evidence="2">
    <location>
        <position position="1"/>
    </location>
</feature>
<feature type="region of interest" description="Disordered" evidence="1">
    <location>
        <begin position="54"/>
        <end position="94"/>
    </location>
</feature>
<feature type="compositionally biased region" description="Basic and acidic residues" evidence="1">
    <location>
        <begin position="61"/>
        <end position="73"/>
    </location>
</feature>
<dbReference type="AlphaFoldDB" id="A0AAV5SI56"/>
<evidence type="ECO:0000313" key="2">
    <source>
        <dbReference type="EMBL" id="GMS82758.1"/>
    </source>
</evidence>
<evidence type="ECO:0000313" key="3">
    <source>
        <dbReference type="Proteomes" id="UP001432027"/>
    </source>
</evidence>
<dbReference type="EMBL" id="BTSX01000002">
    <property type="protein sequence ID" value="GMS82758.1"/>
    <property type="molecule type" value="Genomic_DNA"/>
</dbReference>
<sequence length="94" mass="10621">STTSYCTGKAPARQSSLYNPLCQMICFIDAVILLKRKEQKEIEKKVEIVKGSGFVHKKERKSTPAEVKEEKKLHMSSPAEAKEEHEEQMSSPAK</sequence>
<organism evidence="2 3">
    <name type="scientific">Pristionchus entomophagus</name>
    <dbReference type="NCBI Taxonomy" id="358040"/>
    <lineage>
        <taxon>Eukaryota</taxon>
        <taxon>Metazoa</taxon>
        <taxon>Ecdysozoa</taxon>
        <taxon>Nematoda</taxon>
        <taxon>Chromadorea</taxon>
        <taxon>Rhabditida</taxon>
        <taxon>Rhabditina</taxon>
        <taxon>Diplogasteromorpha</taxon>
        <taxon>Diplogasteroidea</taxon>
        <taxon>Neodiplogasteridae</taxon>
        <taxon>Pristionchus</taxon>
    </lineage>
</organism>
<dbReference type="Proteomes" id="UP001432027">
    <property type="component" value="Unassembled WGS sequence"/>
</dbReference>
<reference evidence="2" key="1">
    <citation type="submission" date="2023-10" db="EMBL/GenBank/DDBJ databases">
        <title>Genome assembly of Pristionchus species.</title>
        <authorList>
            <person name="Yoshida K."/>
            <person name="Sommer R.J."/>
        </authorList>
    </citation>
    <scope>NUCLEOTIDE SEQUENCE</scope>
    <source>
        <strain evidence="2">RS0144</strain>
    </source>
</reference>
<feature type="non-terminal residue" evidence="2">
    <location>
        <position position="94"/>
    </location>
</feature>
<name>A0AAV5SI56_9BILA</name>
<accession>A0AAV5SI56</accession>